<evidence type="ECO:0000256" key="1">
    <source>
        <dbReference type="SAM" id="Phobius"/>
    </source>
</evidence>
<name>A0A285V8U3_9ACTN</name>
<protein>
    <submittedName>
        <fullName evidence="2">Uncharacterized protein</fullName>
    </submittedName>
</protein>
<feature type="transmembrane region" description="Helical" evidence="1">
    <location>
        <begin position="12"/>
        <end position="30"/>
    </location>
</feature>
<keyword evidence="1" id="KW-1133">Transmembrane helix</keyword>
<keyword evidence="3" id="KW-1185">Reference proteome</keyword>
<evidence type="ECO:0000313" key="2">
    <source>
        <dbReference type="EMBL" id="SOC50433.1"/>
    </source>
</evidence>
<sequence length="36" mass="3896">MVPGTGSETLDVVLQIGIVGALLVTIVLLIRNYRDR</sequence>
<dbReference type="AlphaFoldDB" id="A0A285V8U3"/>
<reference evidence="3" key="1">
    <citation type="submission" date="2017-08" db="EMBL/GenBank/DDBJ databases">
        <authorList>
            <person name="Varghese N."/>
            <person name="Submissions S."/>
        </authorList>
    </citation>
    <scope>NUCLEOTIDE SEQUENCE [LARGE SCALE GENOMIC DNA]</scope>
    <source>
        <strain evidence="3">DSM 4725</strain>
    </source>
</reference>
<evidence type="ECO:0000313" key="3">
    <source>
        <dbReference type="Proteomes" id="UP000219435"/>
    </source>
</evidence>
<gene>
    <name evidence="2" type="ORF">SAMN05660748_3181</name>
</gene>
<accession>A0A285V8U3</accession>
<proteinExistence type="predicted"/>
<keyword evidence="1" id="KW-0812">Transmembrane</keyword>
<dbReference type="EMBL" id="OBQI01000004">
    <property type="protein sequence ID" value="SOC50433.1"/>
    <property type="molecule type" value="Genomic_DNA"/>
</dbReference>
<organism evidence="2 3">
    <name type="scientific">Blastococcus aggregatus</name>
    <dbReference type="NCBI Taxonomy" id="38502"/>
    <lineage>
        <taxon>Bacteria</taxon>
        <taxon>Bacillati</taxon>
        <taxon>Actinomycetota</taxon>
        <taxon>Actinomycetes</taxon>
        <taxon>Geodermatophilales</taxon>
        <taxon>Geodermatophilaceae</taxon>
        <taxon>Blastococcus</taxon>
    </lineage>
</organism>
<dbReference type="Proteomes" id="UP000219435">
    <property type="component" value="Unassembled WGS sequence"/>
</dbReference>
<keyword evidence="1" id="KW-0472">Membrane</keyword>